<dbReference type="OrthoDB" id="3344043at2759"/>
<dbReference type="Proteomes" id="UP000324767">
    <property type="component" value="Unassembled WGS sequence"/>
</dbReference>
<organism evidence="1 2">
    <name type="scientific">Lasallia pustulata</name>
    <dbReference type="NCBI Taxonomy" id="136370"/>
    <lineage>
        <taxon>Eukaryota</taxon>
        <taxon>Fungi</taxon>
        <taxon>Dikarya</taxon>
        <taxon>Ascomycota</taxon>
        <taxon>Pezizomycotina</taxon>
        <taxon>Lecanoromycetes</taxon>
        <taxon>OSLEUM clade</taxon>
        <taxon>Umbilicariomycetidae</taxon>
        <taxon>Umbilicariales</taxon>
        <taxon>Umbilicariaceae</taxon>
        <taxon>Lasallia</taxon>
    </lineage>
</organism>
<evidence type="ECO:0000313" key="1">
    <source>
        <dbReference type="EMBL" id="KAA6408169.1"/>
    </source>
</evidence>
<proteinExistence type="predicted"/>
<name>A0A5M8PFQ4_9LECA</name>
<reference evidence="1 2" key="1">
    <citation type="submission" date="2019-09" db="EMBL/GenBank/DDBJ databases">
        <title>The hologenome of the rock-dwelling lichen Lasallia pustulata.</title>
        <authorList>
            <person name="Greshake Tzovaras B."/>
            <person name="Segers F."/>
            <person name="Bicker A."/>
            <person name="Dal Grande F."/>
            <person name="Otte J."/>
            <person name="Hankeln T."/>
            <person name="Schmitt I."/>
            <person name="Ebersberger I."/>
        </authorList>
    </citation>
    <scope>NUCLEOTIDE SEQUENCE [LARGE SCALE GENOMIC DNA]</scope>
    <source>
        <strain evidence="1">A1-1</strain>
    </source>
</reference>
<dbReference type="EMBL" id="VXIT01000014">
    <property type="protein sequence ID" value="KAA6408169.1"/>
    <property type="molecule type" value="Genomic_DNA"/>
</dbReference>
<protein>
    <submittedName>
        <fullName evidence="1">Uncharacterized protein</fullName>
    </submittedName>
</protein>
<evidence type="ECO:0000313" key="2">
    <source>
        <dbReference type="Proteomes" id="UP000324767"/>
    </source>
</evidence>
<gene>
    <name evidence="1" type="ORF">FRX48_07911</name>
</gene>
<sequence>MSGDSLALVGGDGSTASQSGVFNQQGTIEWTNIANYTVTASVALLGRLASAGIEPLTLAVGQAICSDLVLGPTGERRLQESLNSLKSFSSFGDAIWFGLGIRHVLRTLVQTAQGASCVALTASLAEVHNVEVTALILYNLAALKQAPAKLSPSFYQWKVFAQTCASVFKTSSFSLRVQTLLSMIDEGSDIQHSPGACNPSDLAEVLEAVSMVKSGNKRSITVVGGADCAWVIAFADWLLTLRVLLHGRNGDLVYKNFDGLDHEAQVSAYYAIDRSLIGTNLRKTGESYVLRSGVSQIVHQLSLDVGVVSSSVPAMSMKVRWTEALSISFNDEAVRRLLEHGAKIYRVMTNALPIFQQSREGLRYETNDLVHPIIENVVRWFPELKPLQQFGGFDNVKTRSADPYGEYTSSLKNLIHSCGCSQCCSAITSTTVSSSQTTNGPRVCLATLTETILLLCHHLARTVLDSALYPTVIGLRRFYQYMDKDTQYRLQILEDQMAAADEIKKHLGQDEITRDLSQVEIYFILFTGYNSPRAPTHPERWHGRECAASGHGICVYGEILLALSDQYSQASRIHVTAGVIETSGGTHETVYSEELESDYPPASALETSDPNTINTLNQWTSKLNVELVATALEVLKVSYRVSNQQGNVWIDPMHYLSILGEVTQDSWSLQYKPFICPGHNLESIEDLLSDHPSDHYLVQGIGGVNSIGDLRRWMYRPLLTMLSRCAALTSTAMSSGQTIIVGHKCLMCTRKAIVEHGIPTTERLRLRRGLITAETAFIIDSLDSIAAANTTTS</sequence>
<comment type="caution">
    <text evidence="1">The sequence shown here is derived from an EMBL/GenBank/DDBJ whole genome shotgun (WGS) entry which is preliminary data.</text>
</comment>
<dbReference type="AlphaFoldDB" id="A0A5M8PFQ4"/>
<accession>A0A5M8PFQ4</accession>